<evidence type="ECO:0000256" key="3">
    <source>
        <dbReference type="SAM" id="MobiDB-lite"/>
    </source>
</evidence>
<dbReference type="EMBL" id="JAHRHJ020003813">
    <property type="protein sequence ID" value="KAH9288525.1"/>
    <property type="molecule type" value="Genomic_DNA"/>
</dbReference>
<dbReference type="AlphaFoldDB" id="A0AA38BPR0"/>
<proteinExistence type="predicted"/>
<feature type="non-terminal residue" evidence="5">
    <location>
        <position position="1"/>
    </location>
</feature>
<feature type="compositionally biased region" description="Basic and acidic residues" evidence="3">
    <location>
        <begin position="16"/>
        <end position="32"/>
    </location>
</feature>
<dbReference type="Gene3D" id="3.40.50.300">
    <property type="entry name" value="P-loop containing nucleotide triphosphate hydrolases"/>
    <property type="match status" value="1"/>
</dbReference>
<keyword evidence="6" id="KW-1185">Reference proteome</keyword>
<evidence type="ECO:0000256" key="1">
    <source>
        <dbReference type="ARBA" id="ARBA00022741"/>
    </source>
</evidence>
<dbReference type="GO" id="GO:0016887">
    <property type="term" value="F:ATP hydrolysis activity"/>
    <property type="evidence" value="ECO:0007669"/>
    <property type="project" value="InterPro"/>
</dbReference>
<dbReference type="Proteomes" id="UP000824469">
    <property type="component" value="Unassembled WGS sequence"/>
</dbReference>
<dbReference type="PANTHER" id="PTHR11638">
    <property type="entry name" value="ATP-DEPENDENT CLP PROTEASE"/>
    <property type="match status" value="1"/>
</dbReference>
<evidence type="ECO:0000259" key="4">
    <source>
        <dbReference type="Pfam" id="PF07724"/>
    </source>
</evidence>
<gene>
    <name evidence="5" type="ORF">KI387_032642</name>
</gene>
<organism evidence="5 6">
    <name type="scientific">Taxus chinensis</name>
    <name type="common">Chinese yew</name>
    <name type="synonym">Taxus wallichiana var. chinensis</name>
    <dbReference type="NCBI Taxonomy" id="29808"/>
    <lineage>
        <taxon>Eukaryota</taxon>
        <taxon>Viridiplantae</taxon>
        <taxon>Streptophyta</taxon>
        <taxon>Embryophyta</taxon>
        <taxon>Tracheophyta</taxon>
        <taxon>Spermatophyta</taxon>
        <taxon>Pinopsida</taxon>
        <taxon>Pinidae</taxon>
        <taxon>Conifers II</taxon>
        <taxon>Cupressales</taxon>
        <taxon>Taxaceae</taxon>
        <taxon>Taxus</taxon>
    </lineage>
</organism>
<dbReference type="GO" id="GO:0005737">
    <property type="term" value="C:cytoplasm"/>
    <property type="evidence" value="ECO:0007669"/>
    <property type="project" value="TreeGrafter"/>
</dbReference>
<feature type="region of interest" description="Disordered" evidence="3">
    <location>
        <begin position="1"/>
        <end position="32"/>
    </location>
</feature>
<dbReference type="InterPro" id="IPR027417">
    <property type="entry name" value="P-loop_NTPase"/>
</dbReference>
<name>A0AA38BPR0_TAXCH</name>
<dbReference type="PANTHER" id="PTHR11638:SF18">
    <property type="entry name" value="HEAT SHOCK PROTEIN 104"/>
    <property type="match status" value="1"/>
</dbReference>
<keyword evidence="2" id="KW-0067">ATP-binding</keyword>
<evidence type="ECO:0000313" key="6">
    <source>
        <dbReference type="Proteomes" id="UP000824469"/>
    </source>
</evidence>
<dbReference type="GO" id="GO:0005524">
    <property type="term" value="F:ATP binding"/>
    <property type="evidence" value="ECO:0007669"/>
    <property type="project" value="UniProtKB-KW"/>
</dbReference>
<dbReference type="InterPro" id="IPR050130">
    <property type="entry name" value="ClpA_ClpB"/>
</dbReference>
<dbReference type="SUPFAM" id="SSF52540">
    <property type="entry name" value="P-loop containing nucleoside triphosphate hydrolases"/>
    <property type="match status" value="1"/>
</dbReference>
<dbReference type="GO" id="GO:0034605">
    <property type="term" value="P:cellular response to heat"/>
    <property type="evidence" value="ECO:0007669"/>
    <property type="project" value="TreeGrafter"/>
</dbReference>
<feature type="compositionally biased region" description="Polar residues" evidence="3">
    <location>
        <begin position="1"/>
        <end position="15"/>
    </location>
</feature>
<dbReference type="InterPro" id="IPR003959">
    <property type="entry name" value="ATPase_AAA_core"/>
</dbReference>
<reference evidence="5 6" key="1">
    <citation type="journal article" date="2021" name="Nat. Plants">
        <title>The Taxus genome provides insights into paclitaxel biosynthesis.</title>
        <authorList>
            <person name="Xiong X."/>
            <person name="Gou J."/>
            <person name="Liao Q."/>
            <person name="Li Y."/>
            <person name="Zhou Q."/>
            <person name="Bi G."/>
            <person name="Li C."/>
            <person name="Du R."/>
            <person name="Wang X."/>
            <person name="Sun T."/>
            <person name="Guo L."/>
            <person name="Liang H."/>
            <person name="Lu P."/>
            <person name="Wu Y."/>
            <person name="Zhang Z."/>
            <person name="Ro D.K."/>
            <person name="Shang Y."/>
            <person name="Huang S."/>
            <person name="Yan J."/>
        </authorList>
    </citation>
    <scope>NUCLEOTIDE SEQUENCE [LARGE SCALE GENOMIC DNA]</scope>
    <source>
        <strain evidence="5">Ta-2019</strain>
    </source>
</reference>
<dbReference type="Pfam" id="PF07724">
    <property type="entry name" value="AAA_2"/>
    <property type="match status" value="1"/>
</dbReference>
<evidence type="ECO:0000313" key="5">
    <source>
        <dbReference type="EMBL" id="KAH9288525.1"/>
    </source>
</evidence>
<comment type="caution">
    <text evidence="5">The sequence shown here is derived from an EMBL/GenBank/DDBJ whole genome shotgun (WGS) entry which is preliminary data.</text>
</comment>
<accession>A0AA38BPR0</accession>
<protein>
    <recommendedName>
        <fullName evidence="4">ATPase AAA-type core domain-containing protein</fullName>
    </recommendedName>
</protein>
<sequence length="96" mass="11098">RDLNMHTTNIQSTANHDSKSRDGRHRDHATPNHVTVEKAHISVFNTLLQLVDDGRLTNGHGQMVRKNFRPELLNRLDEIIVFDPLNNEQLRKVARL</sequence>
<keyword evidence="1" id="KW-0547">Nucleotide-binding</keyword>
<evidence type="ECO:0000256" key="2">
    <source>
        <dbReference type="ARBA" id="ARBA00022840"/>
    </source>
</evidence>
<feature type="domain" description="ATPase AAA-type core" evidence="4">
    <location>
        <begin position="36"/>
        <end position="65"/>
    </location>
</feature>